<name>A0AC34F5T7_9BILA</name>
<dbReference type="WBParaSite" id="ES5_v2.g12348.t1">
    <property type="protein sequence ID" value="ES5_v2.g12348.t1"/>
    <property type="gene ID" value="ES5_v2.g12348"/>
</dbReference>
<organism evidence="1 2">
    <name type="scientific">Panagrolaimus sp. ES5</name>
    <dbReference type="NCBI Taxonomy" id="591445"/>
    <lineage>
        <taxon>Eukaryota</taxon>
        <taxon>Metazoa</taxon>
        <taxon>Ecdysozoa</taxon>
        <taxon>Nematoda</taxon>
        <taxon>Chromadorea</taxon>
        <taxon>Rhabditida</taxon>
        <taxon>Tylenchina</taxon>
        <taxon>Panagrolaimomorpha</taxon>
        <taxon>Panagrolaimoidea</taxon>
        <taxon>Panagrolaimidae</taxon>
        <taxon>Panagrolaimus</taxon>
    </lineage>
</organism>
<evidence type="ECO:0000313" key="1">
    <source>
        <dbReference type="Proteomes" id="UP000887579"/>
    </source>
</evidence>
<accession>A0AC34F5T7</accession>
<dbReference type="Proteomes" id="UP000887579">
    <property type="component" value="Unplaced"/>
</dbReference>
<proteinExistence type="predicted"/>
<reference evidence="2" key="1">
    <citation type="submission" date="2022-11" db="UniProtKB">
        <authorList>
            <consortium name="WormBaseParasite"/>
        </authorList>
    </citation>
    <scope>IDENTIFICATION</scope>
</reference>
<evidence type="ECO:0000313" key="2">
    <source>
        <dbReference type="WBParaSite" id="ES5_v2.g12348.t1"/>
    </source>
</evidence>
<protein>
    <submittedName>
        <fullName evidence="2">Protein HIRA</fullName>
    </submittedName>
</protein>
<sequence>MHIRAYFEISHGGNAINSLDFHPSGRKLVTGGHGTSGIAGEVKVWDVTGVYGSYGSKKDIGVLGTANFQCKFSLSGKDIGVADDGRTITILRLQSRTKNGEGKIIEIYRPAYTVMGHLLEVLHVEFSPTSIMLASTSIDGCCKIWNLKNWPQCLANLNEKNGGHREGEAIKGCSWDPMGKLLATQSSDRSLKIWKTFTWECLWTLTEPFLESSQSTMFLRMDWSPDGAMLIVPSTVNNSGPTAQIIMRKDWSFEKDLVGHRRPLACVAFCKDLKIFTDEKNRKHFGYVVALGGRDRTLSVWQIPKTRRPIVVIKEIVKLTIVDMKWFGRHLAISSLDGSVRFVIFKESEIGVSVSEHELKQHCVKIYGFGLPSQTLSPTTSDSQNAESEMDEADQWSKKISEIFAYERKEKPKLKLAVEKSAPTPPTPQSSAPPPTIQAAAPKSSEGPSMIVRTKLGKKRMMTTFLGGLDEEIDEPKIAKTSIEFPQRHASSTTTAAETDGTKVVAEKIVVDDERDVKNYLKNIKFDYEKKKPTNLIIDNDAAMEYYYDSYTKDKPLQVLPYFGINYYNDINSKHTITVTNEITHGIGKKVARIWNLKENINSQIDGHIIGCDVNRQFLIIVKENNEMEMIERETGKSKNICQLPETPKSIKLYGDYLIVLLMNQDFLMFNISSSSLPIGKICTGSLTAFKNQKGHLSIHNGQPLFITSNQTAFIGSIEKRKWIQAILPVQNSRFSKFPPWLFSTLPSSSAAILNQIIKRISTDSNYQTSSTKFIPPSDQFVRALTLPSEFQFYNFVNEALKLKESGTYQCKHFHQTKNECEICQIFYLLTKFSLNLEKNITTNKAIE</sequence>